<dbReference type="AlphaFoldDB" id="A0A3L9YDK8"/>
<dbReference type="Gene3D" id="3.40.50.150">
    <property type="entry name" value="Vaccinia Virus protein VP39"/>
    <property type="match status" value="1"/>
</dbReference>
<keyword evidence="1" id="KW-0489">Methyltransferase</keyword>
<gene>
    <name evidence="1" type="ORF">D9R08_16265</name>
</gene>
<dbReference type="RefSeq" id="WP_121899121.1">
    <property type="nucleotide sequence ID" value="NZ_RCNT01000009.1"/>
</dbReference>
<dbReference type="GO" id="GO:0008168">
    <property type="term" value="F:methyltransferase activity"/>
    <property type="evidence" value="ECO:0007669"/>
    <property type="project" value="UniProtKB-KW"/>
</dbReference>
<sequence length="222" mass="25254">MVRASSQTLGSECSANERQALADLLRENTLSAAHLEIGTAAGGTLKELINCYPEPATRPDFYVIDPFTYYPDQFDKVVRNLRSAGIDPGTVTFWEGTTHTYLTTARRDGIRFDFVFIDGDHRHYPVMVDLQWADLVNPGGFICLHDRFEKFPGVGWAIDDVLSRNPEYELVTQVDTLAILKKTRPTTVPAVRYRDLIRAKLRQRLFKHARSIRKRVGRNRAA</sequence>
<keyword evidence="1" id="KW-0808">Transferase</keyword>
<dbReference type="OrthoDB" id="7860072at2"/>
<dbReference type="EMBL" id="RCNT01000009">
    <property type="protein sequence ID" value="RMA41040.1"/>
    <property type="molecule type" value="Genomic_DNA"/>
</dbReference>
<dbReference type="InterPro" id="IPR029063">
    <property type="entry name" value="SAM-dependent_MTases_sf"/>
</dbReference>
<dbReference type="SUPFAM" id="SSF53335">
    <property type="entry name" value="S-adenosyl-L-methionine-dependent methyltransferases"/>
    <property type="match status" value="1"/>
</dbReference>
<dbReference type="Pfam" id="PF13578">
    <property type="entry name" value="Methyltransf_24"/>
    <property type="match status" value="1"/>
</dbReference>
<keyword evidence="2" id="KW-1185">Reference proteome</keyword>
<name>A0A3L9YDK8_9RHOB</name>
<evidence type="ECO:0000313" key="1">
    <source>
        <dbReference type="EMBL" id="RMA41040.1"/>
    </source>
</evidence>
<organism evidence="1 2">
    <name type="scientific">Rhodophyticola porphyridii</name>
    <dbReference type="NCBI Taxonomy" id="1852017"/>
    <lineage>
        <taxon>Bacteria</taxon>
        <taxon>Pseudomonadati</taxon>
        <taxon>Pseudomonadota</taxon>
        <taxon>Alphaproteobacteria</taxon>
        <taxon>Rhodobacterales</taxon>
        <taxon>Roseobacteraceae</taxon>
        <taxon>Rhodophyticola</taxon>
    </lineage>
</organism>
<comment type="caution">
    <text evidence="1">The sequence shown here is derived from an EMBL/GenBank/DDBJ whole genome shotgun (WGS) entry which is preliminary data.</text>
</comment>
<protein>
    <submittedName>
        <fullName evidence="1">Class I SAM-dependent methyltransferase</fullName>
    </submittedName>
</protein>
<evidence type="ECO:0000313" key="2">
    <source>
        <dbReference type="Proteomes" id="UP000281343"/>
    </source>
</evidence>
<dbReference type="GO" id="GO:0032259">
    <property type="term" value="P:methylation"/>
    <property type="evidence" value="ECO:0007669"/>
    <property type="project" value="UniProtKB-KW"/>
</dbReference>
<accession>A0A3L9YDK8</accession>
<reference evidence="1 2" key="1">
    <citation type="submission" date="2018-10" db="EMBL/GenBank/DDBJ databases">
        <authorList>
            <person name="Jung H.S."/>
            <person name="Jeon C.O."/>
        </authorList>
    </citation>
    <scope>NUCLEOTIDE SEQUENCE [LARGE SCALE GENOMIC DNA]</scope>
    <source>
        <strain evidence="1 2">MA-7-27</strain>
    </source>
</reference>
<dbReference type="Proteomes" id="UP000281343">
    <property type="component" value="Unassembled WGS sequence"/>
</dbReference>
<proteinExistence type="predicted"/>